<sequence>MGLNRNGKSERRGSAPLLISIFWLIATLGAVYIAAPETDLRNNRASAPVRDDARLAHESDNRSAPVQNSMRIAALEALHLKIKSGLRADTNSHDGIVPDGNALILAGAQSAAPSETGSRLALDRISVFSARAPPLALA</sequence>
<protein>
    <submittedName>
        <fullName evidence="3">Uncharacterized protein</fullName>
    </submittedName>
</protein>
<feature type="region of interest" description="Disordered" evidence="1">
    <location>
        <begin position="44"/>
        <end position="66"/>
    </location>
</feature>
<evidence type="ECO:0000256" key="2">
    <source>
        <dbReference type="SAM" id="Phobius"/>
    </source>
</evidence>
<gene>
    <name evidence="3" type="ORF">C5750_02490</name>
</gene>
<keyword evidence="2" id="KW-0812">Transmembrane</keyword>
<reference evidence="3 4" key="1">
    <citation type="submission" date="2018-02" db="EMBL/GenBank/DDBJ databases">
        <title>The draft genome of Phyllobacterium myrsinacearum DSM5892.</title>
        <authorList>
            <person name="Li L."/>
            <person name="Liu L."/>
            <person name="Zhang X."/>
            <person name="Wang T."/>
        </authorList>
    </citation>
    <scope>NUCLEOTIDE SEQUENCE [LARGE SCALE GENOMIC DNA]</scope>
    <source>
        <strain evidence="3 4">DSM 5892</strain>
    </source>
</reference>
<proteinExistence type="predicted"/>
<feature type="compositionally biased region" description="Basic and acidic residues" evidence="1">
    <location>
        <begin position="49"/>
        <end position="61"/>
    </location>
</feature>
<keyword evidence="2" id="KW-0472">Membrane</keyword>
<dbReference type="Proteomes" id="UP000238563">
    <property type="component" value="Unassembled WGS sequence"/>
</dbReference>
<comment type="caution">
    <text evidence="3">The sequence shown here is derived from an EMBL/GenBank/DDBJ whole genome shotgun (WGS) entry which is preliminary data.</text>
</comment>
<evidence type="ECO:0000256" key="1">
    <source>
        <dbReference type="SAM" id="MobiDB-lite"/>
    </source>
</evidence>
<dbReference type="EMBL" id="PVBT01000001">
    <property type="protein sequence ID" value="PRD58030.1"/>
    <property type="molecule type" value="Genomic_DNA"/>
</dbReference>
<accession>A0A2S9JXG9</accession>
<organism evidence="3 4">
    <name type="scientific">Phyllobacterium myrsinacearum</name>
    <dbReference type="NCBI Taxonomy" id="28101"/>
    <lineage>
        <taxon>Bacteria</taxon>
        <taxon>Pseudomonadati</taxon>
        <taxon>Pseudomonadota</taxon>
        <taxon>Alphaproteobacteria</taxon>
        <taxon>Hyphomicrobiales</taxon>
        <taxon>Phyllobacteriaceae</taxon>
        <taxon>Phyllobacterium</taxon>
    </lineage>
</organism>
<feature type="transmembrane region" description="Helical" evidence="2">
    <location>
        <begin position="15"/>
        <end position="35"/>
    </location>
</feature>
<name>A0A2S9JXG9_9HYPH</name>
<evidence type="ECO:0000313" key="4">
    <source>
        <dbReference type="Proteomes" id="UP000238563"/>
    </source>
</evidence>
<dbReference type="AlphaFoldDB" id="A0A2S9JXG9"/>
<dbReference type="RefSeq" id="WP_105732270.1">
    <property type="nucleotide sequence ID" value="NZ_PVBT01000001.1"/>
</dbReference>
<dbReference type="OrthoDB" id="8115813at2"/>
<keyword evidence="2" id="KW-1133">Transmembrane helix</keyword>
<evidence type="ECO:0000313" key="3">
    <source>
        <dbReference type="EMBL" id="PRD58030.1"/>
    </source>
</evidence>
<keyword evidence="4" id="KW-1185">Reference proteome</keyword>